<dbReference type="InterPro" id="IPR052384">
    <property type="entry name" value="TMTC_O-mannosyltransferase"/>
</dbReference>
<dbReference type="Proteomes" id="UP001181622">
    <property type="component" value="Unassembled WGS sequence"/>
</dbReference>
<dbReference type="PIRSF" id="PIRSF035836">
    <property type="entry name" value="UCP035836"/>
    <property type="match status" value="1"/>
</dbReference>
<feature type="region of interest" description="Disordered" evidence="1">
    <location>
        <begin position="36"/>
        <end position="56"/>
    </location>
</feature>
<dbReference type="SMART" id="SM00028">
    <property type="entry name" value="TPR"/>
    <property type="match status" value="3"/>
</dbReference>
<feature type="compositionally biased region" description="Polar residues" evidence="1">
    <location>
        <begin position="36"/>
        <end position="49"/>
    </location>
</feature>
<dbReference type="EMBL" id="JADBEO010000043">
    <property type="protein sequence ID" value="MDR4308217.1"/>
    <property type="molecule type" value="Genomic_DNA"/>
</dbReference>
<dbReference type="PANTHER" id="PTHR44216">
    <property type="entry name" value="PROTEIN O-MANNOSYL-TRANSFERASE TMTC2"/>
    <property type="match status" value="1"/>
</dbReference>
<name>A0ABU1DJB7_9HYPH</name>
<evidence type="ECO:0000313" key="3">
    <source>
        <dbReference type="Proteomes" id="UP001181622"/>
    </source>
</evidence>
<sequence length="240" mass="25117">MAETETLAGLRFVCRAAVVAFCAALSGCMTDKTVTGSISSSQLTPTSASRDAPSPDRVQAHWRSLAERYGEAYAKNPSDPAAGYGYGVALRALGQRAQALAVLEQASMKNPGQKQILAAYGRALADVGRYDDALAVLGRAHTPDRPDWKILNAQGAILDQLGRPEEARGHYMAAIKVAPGEPSILSNLGLNYALSGDLAKAQETLRQAAASPNADDKVRANLALVMSLQAGKPATAKKAG</sequence>
<dbReference type="InterPro" id="IPR019734">
    <property type="entry name" value="TPR_rpt"/>
</dbReference>
<dbReference type="InterPro" id="IPR014596">
    <property type="entry name" value="UCP035836"/>
</dbReference>
<proteinExistence type="predicted"/>
<dbReference type="Gene3D" id="1.25.40.10">
    <property type="entry name" value="Tetratricopeptide repeat domain"/>
    <property type="match status" value="2"/>
</dbReference>
<dbReference type="Pfam" id="PF14559">
    <property type="entry name" value="TPR_19"/>
    <property type="match status" value="1"/>
</dbReference>
<evidence type="ECO:0000313" key="2">
    <source>
        <dbReference type="EMBL" id="MDR4308217.1"/>
    </source>
</evidence>
<comment type="caution">
    <text evidence="2">The sequence shown here is derived from an EMBL/GenBank/DDBJ whole genome shotgun (WGS) entry which is preliminary data.</text>
</comment>
<organism evidence="2 3">
    <name type="scientific">Chelatococcus sambhunathii</name>
    <dbReference type="NCBI Taxonomy" id="363953"/>
    <lineage>
        <taxon>Bacteria</taxon>
        <taxon>Pseudomonadati</taxon>
        <taxon>Pseudomonadota</taxon>
        <taxon>Alphaproteobacteria</taxon>
        <taxon>Hyphomicrobiales</taxon>
        <taxon>Chelatococcaceae</taxon>
        <taxon>Chelatococcus</taxon>
    </lineage>
</organism>
<evidence type="ECO:0000256" key="1">
    <source>
        <dbReference type="SAM" id="MobiDB-lite"/>
    </source>
</evidence>
<dbReference type="InterPro" id="IPR011990">
    <property type="entry name" value="TPR-like_helical_dom_sf"/>
</dbReference>
<reference evidence="2" key="1">
    <citation type="submission" date="2020-10" db="EMBL/GenBank/DDBJ databases">
        <authorList>
            <person name="Abbas A."/>
            <person name="Razzaq R."/>
            <person name="Waqas M."/>
            <person name="Abbas N."/>
            <person name="Nielsen T.K."/>
            <person name="Hansen L.H."/>
            <person name="Hussain S."/>
            <person name="Shahid M."/>
        </authorList>
    </citation>
    <scope>NUCLEOTIDE SEQUENCE</scope>
    <source>
        <strain evidence="2">S14</strain>
    </source>
</reference>
<accession>A0ABU1DJB7</accession>
<dbReference type="SUPFAM" id="SSF48452">
    <property type="entry name" value="TPR-like"/>
    <property type="match status" value="1"/>
</dbReference>
<dbReference type="Pfam" id="PF13432">
    <property type="entry name" value="TPR_16"/>
    <property type="match status" value="1"/>
</dbReference>
<keyword evidence="3" id="KW-1185">Reference proteome</keyword>
<gene>
    <name evidence="2" type="ORF">IHQ68_16480</name>
</gene>
<dbReference type="RefSeq" id="WP_309393776.1">
    <property type="nucleotide sequence ID" value="NZ_JADBEO010000043.1"/>
</dbReference>
<dbReference type="PANTHER" id="PTHR44216:SF3">
    <property type="entry name" value="PROTEIN O-MANNOSYL-TRANSFERASE TMTC2"/>
    <property type="match status" value="1"/>
</dbReference>
<protein>
    <submittedName>
        <fullName evidence="2">Tetratricopeptide repeat protein</fullName>
    </submittedName>
</protein>